<reference evidence="4" key="1">
    <citation type="submission" date="2021-10" db="EMBL/GenBank/DDBJ databases">
        <title>Streptomonospora sp. nov., isolated from mangrove soil.</title>
        <authorList>
            <person name="Chen X."/>
            <person name="Ge X."/>
            <person name="Liu W."/>
        </authorList>
    </citation>
    <scope>NUCLEOTIDE SEQUENCE</scope>
    <source>
        <strain evidence="4">S1-112</strain>
    </source>
</reference>
<dbReference type="RefSeq" id="WP_270073842.1">
    <property type="nucleotide sequence ID" value="NZ_JAJAQC010000038.1"/>
</dbReference>
<keyword evidence="2 4" id="KW-0808">Transferase</keyword>
<dbReference type="AlphaFoldDB" id="A0A9X3NTI4"/>
<dbReference type="GO" id="GO:0008171">
    <property type="term" value="F:O-methyltransferase activity"/>
    <property type="evidence" value="ECO:0007669"/>
    <property type="project" value="InterPro"/>
</dbReference>
<name>A0A9X3NTI4_9ACTN</name>
<organism evidence="4 5">
    <name type="scientific">Streptomonospora mangrovi</name>
    <dbReference type="NCBI Taxonomy" id="2883123"/>
    <lineage>
        <taxon>Bacteria</taxon>
        <taxon>Bacillati</taxon>
        <taxon>Actinomycetota</taxon>
        <taxon>Actinomycetes</taxon>
        <taxon>Streptosporangiales</taxon>
        <taxon>Nocardiopsidaceae</taxon>
        <taxon>Streptomonospora</taxon>
    </lineage>
</organism>
<evidence type="ECO:0000256" key="1">
    <source>
        <dbReference type="ARBA" id="ARBA00022603"/>
    </source>
</evidence>
<dbReference type="Proteomes" id="UP001140076">
    <property type="component" value="Unassembled WGS sequence"/>
</dbReference>
<dbReference type="EC" id="2.1.1.-" evidence="4"/>
<evidence type="ECO:0000313" key="5">
    <source>
        <dbReference type="Proteomes" id="UP001140076"/>
    </source>
</evidence>
<dbReference type="InterPro" id="IPR002935">
    <property type="entry name" value="SAM_O-MeTrfase"/>
</dbReference>
<dbReference type="GO" id="GO:0032259">
    <property type="term" value="P:methylation"/>
    <property type="evidence" value="ECO:0007669"/>
    <property type="project" value="UniProtKB-KW"/>
</dbReference>
<proteinExistence type="predicted"/>
<dbReference type="PROSITE" id="PS51682">
    <property type="entry name" value="SAM_OMT_I"/>
    <property type="match status" value="1"/>
</dbReference>
<dbReference type="Pfam" id="PF01596">
    <property type="entry name" value="Methyltransf_3"/>
    <property type="match status" value="1"/>
</dbReference>
<dbReference type="PANTHER" id="PTHR10509:SF14">
    <property type="entry name" value="CAFFEOYL-COA O-METHYLTRANSFERASE 3-RELATED"/>
    <property type="match status" value="1"/>
</dbReference>
<evidence type="ECO:0000313" key="4">
    <source>
        <dbReference type="EMBL" id="MDA0566585.1"/>
    </source>
</evidence>
<keyword evidence="5" id="KW-1185">Reference proteome</keyword>
<dbReference type="InterPro" id="IPR050362">
    <property type="entry name" value="Cation-dep_OMT"/>
</dbReference>
<protein>
    <submittedName>
        <fullName evidence="4">Class I SAM-dependent methyltransferase</fullName>
        <ecNumber evidence="4">2.1.1.-</ecNumber>
    </submittedName>
</protein>
<dbReference type="GO" id="GO:0008757">
    <property type="term" value="F:S-adenosylmethionine-dependent methyltransferase activity"/>
    <property type="evidence" value="ECO:0007669"/>
    <property type="project" value="TreeGrafter"/>
</dbReference>
<gene>
    <name evidence="4" type="ORF">LG943_20045</name>
</gene>
<dbReference type="EMBL" id="JAJAQC010000038">
    <property type="protein sequence ID" value="MDA0566585.1"/>
    <property type="molecule type" value="Genomic_DNA"/>
</dbReference>
<keyword evidence="3" id="KW-0949">S-adenosyl-L-methionine</keyword>
<evidence type="ECO:0000256" key="2">
    <source>
        <dbReference type="ARBA" id="ARBA00022679"/>
    </source>
</evidence>
<evidence type="ECO:0000256" key="3">
    <source>
        <dbReference type="ARBA" id="ARBA00022691"/>
    </source>
</evidence>
<keyword evidence="1 4" id="KW-0489">Methyltransferase</keyword>
<dbReference type="PANTHER" id="PTHR10509">
    <property type="entry name" value="O-METHYLTRANSFERASE-RELATED"/>
    <property type="match status" value="1"/>
</dbReference>
<comment type="caution">
    <text evidence="4">The sequence shown here is derived from an EMBL/GenBank/DDBJ whole genome shotgun (WGS) entry which is preliminary data.</text>
</comment>
<dbReference type="CDD" id="cd02440">
    <property type="entry name" value="AdoMet_MTases"/>
    <property type="match status" value="1"/>
</dbReference>
<dbReference type="SUPFAM" id="SSF53335">
    <property type="entry name" value="S-adenosyl-L-methionine-dependent methyltransferases"/>
    <property type="match status" value="1"/>
</dbReference>
<dbReference type="Gene3D" id="3.40.50.150">
    <property type="entry name" value="Vaccinia Virus protein VP39"/>
    <property type="match status" value="1"/>
</dbReference>
<sequence length="220" mass="23993">MTRHTEPLTPELLEYLVAHGAPVDDVLGDLAEETARSYPDLTSMQIGPEQGTFMTLLAQVAGARDVVEVGTFTGYSSICLARGIPDDGTLLALDVSEEWTSVARRYWERAGVAHKIDLRLAPALETLRALLPGPAFDLAFIDADKTGYIGYWEELVPRMRPGGVLLVDNTLSHGRVVDPAQDSPDVQAIRDFNDHALADPRTHLVLLPIGDGLTMARRLP</sequence>
<dbReference type="InterPro" id="IPR029063">
    <property type="entry name" value="SAM-dependent_MTases_sf"/>
</dbReference>
<accession>A0A9X3NTI4</accession>